<protein>
    <submittedName>
        <fullName evidence="1">UPF0481 protein</fullName>
    </submittedName>
</protein>
<keyword evidence="2" id="KW-1185">Reference proteome</keyword>
<name>A0ACC0HAT3_9ERIC</name>
<organism evidence="1 2">
    <name type="scientific">Camellia lanceoleosa</name>
    <dbReference type="NCBI Taxonomy" id="1840588"/>
    <lineage>
        <taxon>Eukaryota</taxon>
        <taxon>Viridiplantae</taxon>
        <taxon>Streptophyta</taxon>
        <taxon>Embryophyta</taxon>
        <taxon>Tracheophyta</taxon>
        <taxon>Spermatophyta</taxon>
        <taxon>Magnoliopsida</taxon>
        <taxon>eudicotyledons</taxon>
        <taxon>Gunneridae</taxon>
        <taxon>Pentapetalae</taxon>
        <taxon>asterids</taxon>
        <taxon>Ericales</taxon>
        <taxon>Theaceae</taxon>
        <taxon>Camellia</taxon>
    </lineage>
</organism>
<dbReference type="EMBL" id="CM045762">
    <property type="protein sequence ID" value="KAI8009922.1"/>
    <property type="molecule type" value="Genomic_DNA"/>
</dbReference>
<proteinExistence type="predicted"/>
<evidence type="ECO:0000313" key="1">
    <source>
        <dbReference type="EMBL" id="KAI8009922.1"/>
    </source>
</evidence>
<comment type="caution">
    <text evidence="1">The sequence shown here is derived from an EMBL/GenBank/DDBJ whole genome shotgun (WGS) entry which is preliminary data.</text>
</comment>
<gene>
    <name evidence="1" type="ORF">LOK49_LG06G02504</name>
</gene>
<accession>A0ACC0HAT3</accession>
<reference evidence="1 2" key="1">
    <citation type="journal article" date="2022" name="Plant J.">
        <title>Chromosome-level genome of Camellia lanceoleosa provides a valuable resource for understanding genome evolution and self-incompatibility.</title>
        <authorList>
            <person name="Gong W."/>
            <person name="Xiao S."/>
            <person name="Wang L."/>
            <person name="Liao Z."/>
            <person name="Chang Y."/>
            <person name="Mo W."/>
            <person name="Hu G."/>
            <person name="Li W."/>
            <person name="Zhao G."/>
            <person name="Zhu H."/>
            <person name="Hu X."/>
            <person name="Ji K."/>
            <person name="Xiang X."/>
            <person name="Song Q."/>
            <person name="Yuan D."/>
            <person name="Jin S."/>
            <person name="Zhang L."/>
        </authorList>
    </citation>
    <scope>NUCLEOTIDE SEQUENCE [LARGE SCALE GENOMIC DNA]</scope>
    <source>
        <strain evidence="1">SQ_2022a</strain>
    </source>
</reference>
<sequence>MAVTSADHMLDIDRKLAELSPIPSERCIFRVHDLLRNENKKVYEPEAVAIGPYHYGKDNLQPMEEHKLRCLKQLLQRRNERSAERYIAEMRKSEQRAREFYAEPISLDSNAFVEMMLLDSCFIVEFLRHMPNLEDLSDEMTNLEDPNDLINPATNMVDPNDPMANPMTNLIGLECYIENALGRDLLLFENQFPFFIVKQLFDMTKTENSIDTLDNLIGEFISHFRWITPEPSEFVLDDLYINHLLGLLHYCFCYQFHSQRNTVQMVCKTVDFKYCSCTDDMSLKSATELQEAGIKFKKIEGRNLFDIRFVNGTMEIPTLLVSDRTESVFRNLIAYEQYHSDTSWHHFTAYLKLMDYLVNTSNDVKILTSDGIIHNFLGENEVVATMLNKLGNNITTSSEGYEEVYNNVNEHCRRKRNLWLAILRRDYFNNPWALISFLAAAGLLVFTLLQTIFSILSVQKSN</sequence>
<dbReference type="Proteomes" id="UP001060215">
    <property type="component" value="Chromosome 5"/>
</dbReference>
<evidence type="ECO:0000313" key="2">
    <source>
        <dbReference type="Proteomes" id="UP001060215"/>
    </source>
</evidence>